<protein>
    <recommendedName>
        <fullName evidence="1">DUF7352 domain-containing protein</fullName>
    </recommendedName>
</protein>
<feature type="domain" description="DUF7352" evidence="1">
    <location>
        <begin position="1"/>
        <end position="85"/>
    </location>
</feature>
<accession>A0A0F9T558</accession>
<proteinExistence type="predicted"/>
<dbReference type="AlphaFoldDB" id="A0A0F9T558"/>
<dbReference type="InterPro" id="IPR055776">
    <property type="entry name" value="DUF7352"/>
</dbReference>
<evidence type="ECO:0000313" key="2">
    <source>
        <dbReference type="EMBL" id="KKN74279.1"/>
    </source>
</evidence>
<reference evidence="2" key="1">
    <citation type="journal article" date="2015" name="Nature">
        <title>Complex archaea that bridge the gap between prokaryotes and eukaryotes.</title>
        <authorList>
            <person name="Spang A."/>
            <person name="Saw J.H."/>
            <person name="Jorgensen S.L."/>
            <person name="Zaremba-Niedzwiedzka K."/>
            <person name="Martijn J."/>
            <person name="Lind A.E."/>
            <person name="van Eijk R."/>
            <person name="Schleper C."/>
            <person name="Guy L."/>
            <person name="Ettema T.J."/>
        </authorList>
    </citation>
    <scope>NUCLEOTIDE SEQUENCE</scope>
</reference>
<dbReference type="Pfam" id="PF24043">
    <property type="entry name" value="DUF7352"/>
    <property type="match status" value="1"/>
</dbReference>
<gene>
    <name evidence="2" type="ORF">LCGC14_0392180</name>
</gene>
<comment type="caution">
    <text evidence="2">The sequence shown here is derived from an EMBL/GenBank/DDBJ whole genome shotgun (WGS) entry which is preliminary data.</text>
</comment>
<evidence type="ECO:0000259" key="1">
    <source>
        <dbReference type="Pfam" id="PF24043"/>
    </source>
</evidence>
<sequence length="91" mass="9978">MKVIYKYPLNLHDTVCVRTVPRGAKLLHVAADQGGTPTLWYEVDPNAPKEEVAFAIVGTGNQVPTLGIYLGTAMCMPYVWHVYTSKITGKA</sequence>
<organism evidence="2">
    <name type="scientific">marine sediment metagenome</name>
    <dbReference type="NCBI Taxonomy" id="412755"/>
    <lineage>
        <taxon>unclassified sequences</taxon>
        <taxon>metagenomes</taxon>
        <taxon>ecological metagenomes</taxon>
    </lineage>
</organism>
<name>A0A0F9T558_9ZZZZ</name>
<dbReference type="EMBL" id="LAZR01000329">
    <property type="protein sequence ID" value="KKN74279.1"/>
    <property type="molecule type" value="Genomic_DNA"/>
</dbReference>